<evidence type="ECO:0000256" key="1">
    <source>
        <dbReference type="SAM" id="SignalP"/>
    </source>
</evidence>
<dbReference type="PANTHER" id="PTHR33546">
    <property type="entry name" value="LARGE, MULTIFUNCTIONAL SECRETED PROTEIN-RELATED"/>
    <property type="match status" value="1"/>
</dbReference>
<dbReference type="Pfam" id="PF07995">
    <property type="entry name" value="GSDH"/>
    <property type="match status" value="1"/>
</dbReference>
<protein>
    <submittedName>
        <fullName evidence="3">Glucose/arabinose dehydrogenase, beta-propeller fold</fullName>
    </submittedName>
</protein>
<keyword evidence="1" id="KW-0732">Signal</keyword>
<gene>
    <name evidence="3" type="ORF">SAMN04487908_106112</name>
</gene>
<name>A0A1M6ENE4_9FLAO</name>
<feature type="domain" description="Glucose/Sorbosone dehydrogenase" evidence="2">
    <location>
        <begin position="165"/>
        <end position="349"/>
    </location>
</feature>
<keyword evidence="4" id="KW-1185">Reference proteome</keyword>
<dbReference type="Gene3D" id="2.120.10.30">
    <property type="entry name" value="TolB, C-terminal domain"/>
    <property type="match status" value="1"/>
</dbReference>
<dbReference type="InterPro" id="IPR011041">
    <property type="entry name" value="Quinoprot_gluc/sorb_DH_b-prop"/>
</dbReference>
<evidence type="ECO:0000313" key="3">
    <source>
        <dbReference type="EMBL" id="SHI87002.1"/>
    </source>
</evidence>
<dbReference type="Proteomes" id="UP000184172">
    <property type="component" value="Unassembled WGS sequence"/>
</dbReference>
<accession>A0A1M6ENE4</accession>
<dbReference type="AlphaFoldDB" id="A0A1M6ENE4"/>
<feature type="signal peptide" evidence="1">
    <location>
        <begin position="1"/>
        <end position="19"/>
    </location>
</feature>
<proteinExistence type="predicted"/>
<feature type="chain" id="PRO_5009917151" evidence="1">
    <location>
        <begin position="20"/>
        <end position="428"/>
    </location>
</feature>
<evidence type="ECO:0000313" key="4">
    <source>
        <dbReference type="Proteomes" id="UP000184172"/>
    </source>
</evidence>
<dbReference type="InterPro" id="IPR011042">
    <property type="entry name" value="6-blade_b-propeller_TolB-like"/>
</dbReference>
<reference evidence="4" key="1">
    <citation type="submission" date="2016-11" db="EMBL/GenBank/DDBJ databases">
        <authorList>
            <person name="Varghese N."/>
            <person name="Submissions S."/>
        </authorList>
    </citation>
    <scope>NUCLEOTIDE SEQUENCE [LARGE SCALE GENOMIC DNA]</scope>
    <source>
        <strain evidence="4">DSM 26349</strain>
    </source>
</reference>
<dbReference type="OrthoDB" id="9811395at2"/>
<dbReference type="PANTHER" id="PTHR33546:SF1">
    <property type="entry name" value="LARGE, MULTIFUNCTIONAL SECRETED PROTEIN"/>
    <property type="match status" value="1"/>
</dbReference>
<organism evidence="3 4">
    <name type="scientific">Aequorivita viscosa</name>
    <dbReference type="NCBI Taxonomy" id="797419"/>
    <lineage>
        <taxon>Bacteria</taxon>
        <taxon>Pseudomonadati</taxon>
        <taxon>Bacteroidota</taxon>
        <taxon>Flavobacteriia</taxon>
        <taxon>Flavobacteriales</taxon>
        <taxon>Flavobacteriaceae</taxon>
        <taxon>Aequorivita</taxon>
    </lineage>
</organism>
<dbReference type="RefSeq" id="WP_073216394.1">
    <property type="nucleotide sequence ID" value="NZ_FNNS01000001.1"/>
</dbReference>
<dbReference type="STRING" id="797419.SAMN05216556_101183"/>
<dbReference type="SUPFAM" id="SSF50952">
    <property type="entry name" value="Soluble quinoprotein glucose dehydrogenase"/>
    <property type="match status" value="1"/>
</dbReference>
<sequence>MKIQYSVLILITVHFSFFAQVEGEKQLPEPFATKSVTNYSNVKGWEEGQTPKAPNGFTVTKYANGFENPRWMYVLPNGDVLVAESNSNYSILKQIGATIIGAGCSNNLKRSADRITLLRDTDKDGLPDFRETFLTKEQGLNQPFGMLLIGNTLFVANTDGILNFTYKTGQTKITEKGRKIVDLPAGKVNRHWTRNIIANEDNSKIYIAVGSGDNIGEKGMEHEVMKANILIMNPDGSDLSIYASGIRNPVGMDWEPTTQTLWTAVNERDELGDNLVPDYLTSVQEGGYYGWPYSYWGNNFDPRVPIPPHIKLKEAIVPDVDLGSHTASLGLVFYTADAFPEKYKNGAFVVQHGSWNRDILSGYRVVYIPFKNGKPAGEPEDFLTGFIIDPNKDEVRGRPVGAVIMPDGAMLITDDTTHHIWRVAYTGK</sequence>
<dbReference type="EMBL" id="FQYV01000006">
    <property type="protein sequence ID" value="SHI87002.1"/>
    <property type="molecule type" value="Genomic_DNA"/>
</dbReference>
<dbReference type="InterPro" id="IPR012938">
    <property type="entry name" value="Glc/Sorbosone_DH"/>
</dbReference>
<evidence type="ECO:0000259" key="2">
    <source>
        <dbReference type="Pfam" id="PF07995"/>
    </source>
</evidence>